<name>A6GDJ8_9BACT</name>
<dbReference type="AlphaFoldDB" id="A6GDJ8"/>
<evidence type="ECO:0008006" key="3">
    <source>
        <dbReference type="Google" id="ProtNLM"/>
    </source>
</evidence>
<comment type="caution">
    <text evidence="1">The sequence shown here is derived from an EMBL/GenBank/DDBJ whole genome shotgun (WGS) entry which is preliminary data.</text>
</comment>
<evidence type="ECO:0000313" key="1">
    <source>
        <dbReference type="EMBL" id="EDM76041.1"/>
    </source>
</evidence>
<reference evidence="1 2" key="1">
    <citation type="submission" date="2007-06" db="EMBL/GenBank/DDBJ databases">
        <authorList>
            <person name="Shimkets L."/>
            <person name="Ferriera S."/>
            <person name="Johnson J."/>
            <person name="Kravitz S."/>
            <person name="Beeson K."/>
            <person name="Sutton G."/>
            <person name="Rogers Y.-H."/>
            <person name="Friedman R."/>
            <person name="Frazier M."/>
            <person name="Venter J.C."/>
        </authorList>
    </citation>
    <scope>NUCLEOTIDE SEQUENCE [LARGE SCALE GENOMIC DNA]</scope>
    <source>
        <strain evidence="1 2">SIR-1</strain>
    </source>
</reference>
<accession>A6GDJ8</accession>
<proteinExistence type="predicted"/>
<dbReference type="STRING" id="391625.PPSIR1_06723"/>
<sequence>MSEGVHIEIKPTADGVWLSAAAGRARVSKVGMTVIRVDVEGHAYAEFAEVMLAPLDRLIANEGRVFLGIDGEGMASYDARFRYLWTEWIKRNRSHLDGVLLLFGSRAIESAAVVINAVTGTKEVQTCDSRELFETRLDDEILDARRR</sequence>
<dbReference type="OrthoDB" id="5516300at2"/>
<organism evidence="1 2">
    <name type="scientific">Plesiocystis pacifica SIR-1</name>
    <dbReference type="NCBI Taxonomy" id="391625"/>
    <lineage>
        <taxon>Bacteria</taxon>
        <taxon>Pseudomonadati</taxon>
        <taxon>Myxococcota</taxon>
        <taxon>Polyangia</taxon>
        <taxon>Nannocystales</taxon>
        <taxon>Nannocystaceae</taxon>
        <taxon>Plesiocystis</taxon>
    </lineage>
</organism>
<gene>
    <name evidence="1" type="ORF">PPSIR1_06723</name>
</gene>
<keyword evidence="2" id="KW-1185">Reference proteome</keyword>
<protein>
    <recommendedName>
        <fullName evidence="3">STAS domain-containing protein</fullName>
    </recommendedName>
</protein>
<dbReference type="Proteomes" id="UP000005801">
    <property type="component" value="Unassembled WGS sequence"/>
</dbReference>
<dbReference type="RefSeq" id="WP_006974788.1">
    <property type="nucleotide sequence ID" value="NZ_ABCS01000074.1"/>
</dbReference>
<evidence type="ECO:0000313" key="2">
    <source>
        <dbReference type="Proteomes" id="UP000005801"/>
    </source>
</evidence>
<dbReference type="EMBL" id="ABCS01000074">
    <property type="protein sequence ID" value="EDM76041.1"/>
    <property type="molecule type" value="Genomic_DNA"/>
</dbReference>